<evidence type="ECO:0000256" key="5">
    <source>
        <dbReference type="ARBA" id="ARBA00041707"/>
    </source>
</evidence>
<comment type="caution">
    <text evidence="7">The sequence shown here is derived from an EMBL/GenBank/DDBJ whole genome shotgun (WGS) entry which is preliminary data.</text>
</comment>
<dbReference type="PRINTS" id="PR00081">
    <property type="entry name" value="GDHRDH"/>
</dbReference>
<dbReference type="PANTHER" id="PTHR42760">
    <property type="entry name" value="SHORT-CHAIN DEHYDROGENASES/REDUCTASES FAMILY MEMBER"/>
    <property type="match status" value="1"/>
</dbReference>
<sequence length="249" mass="26667">MVFRFHTKVCAVFGGSRGIGKAISELLAVRGGNVAVISRYQDHTNECVDHLRALTSREQHLGLSCDVSCFTSVQNTVKQVQQTLGQLSVLVNAAGTNFDSLLLRCNLKQIEDTINTNLFGAIYTSQAALKDMLKEREGVIINIGSVVGVKGNTGQCVYAASKSGLVGLTKSLAKEVASRNVRVNMVAPGLITTDMTLDLRKQKPGIESLIPLGRYGQACEVAEAVCFLLESTYMTGQVLLIDGGLSLSL</sequence>
<name>A0AAD9R719_ACRCE</name>
<accession>A0AAD9R719</accession>
<keyword evidence="8" id="KW-1185">Reference proteome</keyword>
<dbReference type="GO" id="GO:0016616">
    <property type="term" value="F:oxidoreductase activity, acting on the CH-OH group of donors, NAD or NADP as acceptor"/>
    <property type="evidence" value="ECO:0007669"/>
    <property type="project" value="TreeGrafter"/>
</dbReference>
<dbReference type="AlphaFoldDB" id="A0AAD9R719"/>
<dbReference type="FunFam" id="3.40.50.720:FF:000173">
    <property type="entry name" value="3-oxoacyl-[acyl-carrier protein] reductase"/>
    <property type="match status" value="1"/>
</dbReference>
<reference evidence="7" key="2">
    <citation type="journal article" date="2023" name="Science">
        <title>Genomic signatures of disease resistance in endangered staghorn corals.</title>
        <authorList>
            <person name="Vollmer S.V."/>
            <person name="Selwyn J.D."/>
            <person name="Despard B.A."/>
            <person name="Roesel C.L."/>
        </authorList>
    </citation>
    <scope>NUCLEOTIDE SEQUENCE</scope>
    <source>
        <strain evidence="7">K2</strain>
    </source>
</reference>
<dbReference type="Pfam" id="PF00106">
    <property type="entry name" value="adh_short"/>
    <property type="match status" value="1"/>
</dbReference>
<evidence type="ECO:0000256" key="3">
    <source>
        <dbReference type="ARBA" id="ARBA00023002"/>
    </source>
</evidence>
<dbReference type="GO" id="GO:0006633">
    <property type="term" value="P:fatty acid biosynthetic process"/>
    <property type="evidence" value="ECO:0007669"/>
    <property type="project" value="TreeGrafter"/>
</dbReference>
<dbReference type="Proteomes" id="UP001249851">
    <property type="component" value="Unassembled WGS sequence"/>
</dbReference>
<evidence type="ECO:0000313" key="8">
    <source>
        <dbReference type="Proteomes" id="UP001249851"/>
    </source>
</evidence>
<proteinExistence type="inferred from homology"/>
<evidence type="ECO:0000256" key="4">
    <source>
        <dbReference type="ARBA" id="ARBA00041580"/>
    </source>
</evidence>
<evidence type="ECO:0000313" key="7">
    <source>
        <dbReference type="EMBL" id="KAK2574327.1"/>
    </source>
</evidence>
<dbReference type="InterPro" id="IPR020904">
    <property type="entry name" value="Sc_DH/Rdtase_CS"/>
</dbReference>
<evidence type="ECO:0000256" key="2">
    <source>
        <dbReference type="ARBA" id="ARBA00006484"/>
    </source>
</evidence>
<evidence type="ECO:0000256" key="1">
    <source>
        <dbReference type="ARBA" id="ARBA00005194"/>
    </source>
</evidence>
<gene>
    <name evidence="7" type="ORF">P5673_000478</name>
</gene>
<evidence type="ECO:0000256" key="6">
    <source>
        <dbReference type="RuleBase" id="RU000363"/>
    </source>
</evidence>
<dbReference type="EMBL" id="JARQWQ010000001">
    <property type="protein sequence ID" value="KAK2574327.1"/>
    <property type="molecule type" value="Genomic_DNA"/>
</dbReference>
<dbReference type="InterPro" id="IPR036291">
    <property type="entry name" value="NAD(P)-bd_dom_sf"/>
</dbReference>
<dbReference type="SUPFAM" id="SSF51735">
    <property type="entry name" value="NAD(P)-binding Rossmann-fold domains"/>
    <property type="match status" value="1"/>
</dbReference>
<dbReference type="Gene3D" id="3.40.50.720">
    <property type="entry name" value="NAD(P)-binding Rossmann-like Domain"/>
    <property type="match status" value="1"/>
</dbReference>
<protein>
    <recommendedName>
        <fullName evidence="5">3-ketoacyl-[acyl-carrier-protein] reductase beta subunit</fullName>
    </recommendedName>
    <alternativeName>
        <fullName evidence="4">Quinone reductase CBR4</fullName>
    </alternativeName>
</protein>
<comment type="similarity">
    <text evidence="2 6">Belongs to the short-chain dehydrogenases/reductases (SDR) family.</text>
</comment>
<dbReference type="PANTHER" id="PTHR42760:SF133">
    <property type="entry name" value="3-OXOACYL-[ACYL-CARRIER-PROTEIN] REDUCTASE"/>
    <property type="match status" value="1"/>
</dbReference>
<dbReference type="PRINTS" id="PR00080">
    <property type="entry name" value="SDRFAMILY"/>
</dbReference>
<dbReference type="InterPro" id="IPR002347">
    <property type="entry name" value="SDR_fam"/>
</dbReference>
<dbReference type="GO" id="GO:0048038">
    <property type="term" value="F:quinone binding"/>
    <property type="evidence" value="ECO:0007669"/>
    <property type="project" value="TreeGrafter"/>
</dbReference>
<comment type="pathway">
    <text evidence="1">Lipid metabolism; fatty acid biosynthesis.</text>
</comment>
<reference evidence="7" key="1">
    <citation type="journal article" date="2023" name="G3 (Bethesda)">
        <title>Whole genome assembly and annotation of the endangered Caribbean coral Acropora cervicornis.</title>
        <authorList>
            <person name="Selwyn J.D."/>
            <person name="Vollmer S.V."/>
        </authorList>
    </citation>
    <scope>NUCLEOTIDE SEQUENCE</scope>
    <source>
        <strain evidence="7">K2</strain>
    </source>
</reference>
<keyword evidence="3" id="KW-0560">Oxidoreductase</keyword>
<organism evidence="7 8">
    <name type="scientific">Acropora cervicornis</name>
    <name type="common">Staghorn coral</name>
    <dbReference type="NCBI Taxonomy" id="6130"/>
    <lineage>
        <taxon>Eukaryota</taxon>
        <taxon>Metazoa</taxon>
        <taxon>Cnidaria</taxon>
        <taxon>Anthozoa</taxon>
        <taxon>Hexacorallia</taxon>
        <taxon>Scleractinia</taxon>
        <taxon>Astrocoeniina</taxon>
        <taxon>Acroporidae</taxon>
        <taxon>Acropora</taxon>
    </lineage>
</organism>
<dbReference type="PROSITE" id="PS00061">
    <property type="entry name" value="ADH_SHORT"/>
    <property type="match status" value="1"/>
</dbReference>